<evidence type="ECO:0000313" key="4">
    <source>
        <dbReference type="EMBL" id="ACL65218.1"/>
    </source>
</evidence>
<sequence length="208" mass="22460">MRYTDALHTPGALPSMRICIFCGSSSGVRPEYAAAARDTGALLGRRGIGMVFGGGRVGLMGLAADAALAAGGEVVGVIPRTLVEREVAHQRLTAQHVVETMHERKALMAKLTDAFVALPGGAGTYEELFEIWTWAQLGIHRKPLGVLDVSGYFAPLLAMADHAVKEGFMRPEYRAMLQVARDPAELLDKLAAYRPPEHRWAAARDVEP</sequence>
<dbReference type="PANTHER" id="PTHR31223:SF70">
    <property type="entry name" value="LOG FAMILY PROTEIN YJL055W"/>
    <property type="match status" value="1"/>
</dbReference>
<comment type="similarity">
    <text evidence="2 3">Belongs to the LOG family.</text>
</comment>
<dbReference type="AlphaFoldDB" id="B8J728"/>
<dbReference type="GO" id="GO:0009691">
    <property type="term" value="P:cytokinin biosynthetic process"/>
    <property type="evidence" value="ECO:0007669"/>
    <property type="project" value="UniProtKB-UniRule"/>
</dbReference>
<proteinExistence type="inferred from homology"/>
<dbReference type="Proteomes" id="UP000007089">
    <property type="component" value="Chromosome"/>
</dbReference>
<evidence type="ECO:0000256" key="3">
    <source>
        <dbReference type="RuleBase" id="RU363015"/>
    </source>
</evidence>
<dbReference type="NCBIfam" id="TIGR00730">
    <property type="entry name" value="Rossman fold protein, TIGR00730 family"/>
    <property type="match status" value="1"/>
</dbReference>
<dbReference type="EMBL" id="CP001359">
    <property type="protein sequence ID" value="ACL65218.1"/>
    <property type="molecule type" value="Genomic_DNA"/>
</dbReference>
<dbReference type="PANTHER" id="PTHR31223">
    <property type="entry name" value="LOG FAMILY PROTEIN YJL055W"/>
    <property type="match status" value="1"/>
</dbReference>
<keyword evidence="3" id="KW-0203">Cytokinin biosynthesis</keyword>
<dbReference type="EC" id="3.2.2.n1" evidence="3"/>
<evidence type="ECO:0000256" key="1">
    <source>
        <dbReference type="ARBA" id="ARBA00000274"/>
    </source>
</evidence>
<evidence type="ECO:0000313" key="5">
    <source>
        <dbReference type="Proteomes" id="UP000007089"/>
    </source>
</evidence>
<dbReference type="KEGG" id="acp:A2cp1_1876"/>
<protein>
    <recommendedName>
        <fullName evidence="3">Cytokinin riboside 5'-monophosphate phosphoribohydrolase</fullName>
        <ecNumber evidence="3">3.2.2.n1</ecNumber>
    </recommendedName>
</protein>
<evidence type="ECO:0000256" key="2">
    <source>
        <dbReference type="ARBA" id="ARBA00006763"/>
    </source>
</evidence>
<accession>B8J728</accession>
<dbReference type="Pfam" id="PF03641">
    <property type="entry name" value="Lysine_decarbox"/>
    <property type="match status" value="1"/>
</dbReference>
<dbReference type="Gene3D" id="3.40.50.450">
    <property type="match status" value="1"/>
</dbReference>
<name>B8J728_ANAD2</name>
<dbReference type="InterPro" id="IPR031100">
    <property type="entry name" value="LOG_fam"/>
</dbReference>
<reference evidence="4" key="1">
    <citation type="submission" date="2009-01" db="EMBL/GenBank/DDBJ databases">
        <title>Complete sequence of Anaeromyxobacter dehalogenans 2CP-1.</title>
        <authorList>
            <consortium name="US DOE Joint Genome Institute"/>
            <person name="Lucas S."/>
            <person name="Copeland A."/>
            <person name="Lapidus A."/>
            <person name="Glavina del Rio T."/>
            <person name="Dalin E."/>
            <person name="Tice H."/>
            <person name="Bruce D."/>
            <person name="Goodwin L."/>
            <person name="Pitluck S."/>
            <person name="Saunders E."/>
            <person name="Brettin T."/>
            <person name="Detter J.C."/>
            <person name="Han C."/>
            <person name="Larimer F."/>
            <person name="Land M."/>
            <person name="Hauser L."/>
            <person name="Kyrpides N."/>
            <person name="Ovchinnikova G."/>
            <person name="Beliaev A.S."/>
            <person name="Richardson P."/>
        </authorList>
    </citation>
    <scope>NUCLEOTIDE SEQUENCE</scope>
    <source>
        <strain evidence="4">2CP-1</strain>
    </source>
</reference>
<comment type="catalytic activity">
    <reaction evidence="1">
        <text>AMP + H2O = D-ribose 5-phosphate + adenine</text>
        <dbReference type="Rhea" id="RHEA:20129"/>
        <dbReference type="ChEBI" id="CHEBI:15377"/>
        <dbReference type="ChEBI" id="CHEBI:16708"/>
        <dbReference type="ChEBI" id="CHEBI:78346"/>
        <dbReference type="ChEBI" id="CHEBI:456215"/>
        <dbReference type="EC" id="3.2.2.4"/>
    </reaction>
</comment>
<dbReference type="GO" id="GO:0005829">
    <property type="term" value="C:cytosol"/>
    <property type="evidence" value="ECO:0007669"/>
    <property type="project" value="TreeGrafter"/>
</dbReference>
<organism evidence="4 5">
    <name type="scientific">Anaeromyxobacter dehalogenans (strain ATCC BAA-258 / DSM 21875 / 2CP-1)</name>
    <dbReference type="NCBI Taxonomy" id="455488"/>
    <lineage>
        <taxon>Bacteria</taxon>
        <taxon>Pseudomonadati</taxon>
        <taxon>Myxococcota</taxon>
        <taxon>Myxococcia</taxon>
        <taxon>Myxococcales</taxon>
        <taxon>Cystobacterineae</taxon>
        <taxon>Anaeromyxobacteraceae</taxon>
        <taxon>Anaeromyxobacter</taxon>
    </lineage>
</organism>
<dbReference type="GO" id="GO:0008714">
    <property type="term" value="F:AMP nucleosidase activity"/>
    <property type="evidence" value="ECO:0007669"/>
    <property type="project" value="UniProtKB-EC"/>
</dbReference>
<keyword evidence="3" id="KW-0378">Hydrolase</keyword>
<dbReference type="HOGENOM" id="CLU_058336_4_2_7"/>
<gene>
    <name evidence="4" type="ordered locus">A2cp1_1876</name>
</gene>
<dbReference type="InterPro" id="IPR005269">
    <property type="entry name" value="LOG"/>
</dbReference>
<dbReference type="SUPFAM" id="SSF102405">
    <property type="entry name" value="MCP/YpsA-like"/>
    <property type="match status" value="1"/>
</dbReference>
<keyword evidence="5" id="KW-1185">Reference proteome</keyword>